<dbReference type="SUPFAM" id="SSF82109">
    <property type="entry name" value="MIR domain"/>
    <property type="match status" value="1"/>
</dbReference>
<evidence type="ECO:0000256" key="3">
    <source>
        <dbReference type="SAM" id="MobiDB-lite"/>
    </source>
</evidence>
<dbReference type="PANTHER" id="PTHR46809">
    <property type="entry name" value="STROMAL CELL-DERIVED FACTOR 2-LIKE PROTEIN"/>
    <property type="match status" value="1"/>
</dbReference>
<dbReference type="PANTHER" id="PTHR46809:SF2">
    <property type="entry name" value="GH21273P"/>
    <property type="match status" value="1"/>
</dbReference>
<feature type="region of interest" description="Disordered" evidence="3">
    <location>
        <begin position="98"/>
        <end position="120"/>
    </location>
</feature>
<reference evidence="6 7" key="1">
    <citation type="journal article" date="2022" name="Cell">
        <title>Repeat-based holocentromeres influence genome architecture and karyotype evolution.</title>
        <authorList>
            <person name="Hofstatter P.G."/>
            <person name="Thangavel G."/>
            <person name="Lux T."/>
            <person name="Neumann P."/>
            <person name="Vondrak T."/>
            <person name="Novak P."/>
            <person name="Zhang M."/>
            <person name="Costa L."/>
            <person name="Castellani M."/>
            <person name="Scott A."/>
            <person name="Toegelov H."/>
            <person name="Fuchs J."/>
            <person name="Mata-Sucre Y."/>
            <person name="Dias Y."/>
            <person name="Vanzela A.L.L."/>
            <person name="Huettel B."/>
            <person name="Almeida C.C.S."/>
            <person name="Simkova H."/>
            <person name="Souza G."/>
            <person name="Pedrosa-Harand A."/>
            <person name="Macas J."/>
            <person name="Mayer K.F.X."/>
            <person name="Houben A."/>
            <person name="Marques A."/>
        </authorList>
    </citation>
    <scope>NUCLEOTIDE SEQUENCE [LARGE SCALE GENOMIC DNA]</scope>
    <source>
        <strain evidence="6">RhyTen1mFocal</strain>
    </source>
</reference>
<dbReference type="AlphaFoldDB" id="A0AAD6ERH0"/>
<dbReference type="Proteomes" id="UP001210211">
    <property type="component" value="Unassembled WGS sequence"/>
</dbReference>
<feature type="transmembrane region" description="Helical" evidence="4">
    <location>
        <begin position="142"/>
        <end position="165"/>
    </location>
</feature>
<keyword evidence="4" id="KW-0812">Transmembrane</keyword>
<evidence type="ECO:0000256" key="2">
    <source>
        <dbReference type="ARBA" id="ARBA00022737"/>
    </source>
</evidence>
<proteinExistence type="predicted"/>
<keyword evidence="4" id="KW-1133">Transmembrane helix</keyword>
<dbReference type="InterPro" id="IPR036300">
    <property type="entry name" value="MIR_dom_sf"/>
</dbReference>
<keyword evidence="4" id="KW-0472">Membrane</keyword>
<dbReference type="EMBL" id="JAMRDG010000001">
    <property type="protein sequence ID" value="KAJ3698381.1"/>
    <property type="molecule type" value="Genomic_DNA"/>
</dbReference>
<dbReference type="SMART" id="SM00472">
    <property type="entry name" value="MIR"/>
    <property type="match status" value="3"/>
</dbReference>
<feature type="domain" description="MIR" evidence="5">
    <location>
        <begin position="180"/>
        <end position="234"/>
    </location>
</feature>
<dbReference type="Gene3D" id="2.80.10.50">
    <property type="match status" value="1"/>
</dbReference>
<evidence type="ECO:0000313" key="7">
    <source>
        <dbReference type="Proteomes" id="UP001210211"/>
    </source>
</evidence>
<evidence type="ECO:0000313" key="6">
    <source>
        <dbReference type="EMBL" id="KAJ3698381.1"/>
    </source>
</evidence>
<gene>
    <name evidence="6" type="ORF">LUZ61_002086</name>
</gene>
<keyword evidence="2" id="KW-0677">Repeat</keyword>
<evidence type="ECO:0000256" key="4">
    <source>
        <dbReference type="SAM" id="Phobius"/>
    </source>
</evidence>
<dbReference type="CDD" id="cd23294">
    <property type="entry name" value="beta-trefoil_MIR_AtSDF2-like"/>
    <property type="match status" value="1"/>
</dbReference>
<feature type="domain" description="MIR" evidence="5">
    <location>
        <begin position="242"/>
        <end position="297"/>
    </location>
</feature>
<accession>A0AAD6ERH0</accession>
<dbReference type="Pfam" id="PF02815">
    <property type="entry name" value="MIR"/>
    <property type="match status" value="1"/>
</dbReference>
<keyword evidence="1" id="KW-0732">Signal</keyword>
<sequence>MIKFSLQPVYISQKEISLLSTGPAPLFSKDHFHLNRVFPVFLKLIGTTSSPFQPESISSLFSLLDPCVVSQVAQSCIDLASDHCTSITIVASTQGPARRKVSSSSSTATERAPSLKETLDRGKEVRKSTYKEVELPFWQSNWFLALLLVMAAGFFALAIFLYLGLELPNGSPSSAMAAEGVEITYGSVIKLMHERTKFRLHSHDVPYGSGSGQQSVTGFQGVDDSNSYWVVKPVPDTSAKQGDAITHGAVLRLQHMRSRKWLHSHLHASPISGNLEVSCFGSDNESDTGDHWRLEIEGSGKTWRQDQKVRFKHIDTQGYLHSHDKKYTRIAGGQQEVCGVREKRADNVWLAAEGVYLPVNSSK</sequence>
<protein>
    <recommendedName>
        <fullName evidence="5">MIR domain-containing protein</fullName>
    </recommendedName>
</protein>
<dbReference type="FunFam" id="2.80.10.50:FF:000068">
    <property type="entry name" value="Stromal cell-derived factor 2-like protein"/>
    <property type="match status" value="1"/>
</dbReference>
<name>A0AAD6ERH0_9POAL</name>
<dbReference type="InterPro" id="IPR016093">
    <property type="entry name" value="MIR_motif"/>
</dbReference>
<evidence type="ECO:0000256" key="1">
    <source>
        <dbReference type="ARBA" id="ARBA00022729"/>
    </source>
</evidence>
<evidence type="ECO:0000259" key="5">
    <source>
        <dbReference type="PROSITE" id="PS50919"/>
    </source>
</evidence>
<organism evidence="6 7">
    <name type="scientific">Rhynchospora tenuis</name>
    <dbReference type="NCBI Taxonomy" id="198213"/>
    <lineage>
        <taxon>Eukaryota</taxon>
        <taxon>Viridiplantae</taxon>
        <taxon>Streptophyta</taxon>
        <taxon>Embryophyta</taxon>
        <taxon>Tracheophyta</taxon>
        <taxon>Spermatophyta</taxon>
        <taxon>Magnoliopsida</taxon>
        <taxon>Liliopsida</taxon>
        <taxon>Poales</taxon>
        <taxon>Cyperaceae</taxon>
        <taxon>Cyperoideae</taxon>
        <taxon>Rhynchosporeae</taxon>
        <taxon>Rhynchospora</taxon>
    </lineage>
</organism>
<keyword evidence="7" id="KW-1185">Reference proteome</keyword>
<comment type="caution">
    <text evidence="6">The sequence shown here is derived from an EMBL/GenBank/DDBJ whole genome shotgun (WGS) entry which is preliminary data.</text>
</comment>
<dbReference type="PROSITE" id="PS50919">
    <property type="entry name" value="MIR"/>
    <property type="match status" value="3"/>
</dbReference>
<feature type="domain" description="MIR" evidence="5">
    <location>
        <begin position="300"/>
        <end position="354"/>
    </location>
</feature>